<evidence type="ECO:0000259" key="1">
    <source>
        <dbReference type="Pfam" id="PF00149"/>
    </source>
</evidence>
<feature type="domain" description="Calcineurin-like phosphoesterase" evidence="1">
    <location>
        <begin position="1"/>
        <end position="169"/>
    </location>
</feature>
<dbReference type="AlphaFoldDB" id="A0A5S9F4Q4"/>
<dbReference type="KEGG" id="uam:UABAM_04433"/>
<dbReference type="PANTHER" id="PTHR12905:SF0">
    <property type="entry name" value="CALCINEURIN-LIKE PHOSPHOESTERASE DOMAIN-CONTAINING PROTEIN"/>
    <property type="match status" value="1"/>
</dbReference>
<dbReference type="Gene3D" id="3.60.21.10">
    <property type="match status" value="1"/>
</dbReference>
<dbReference type="InterPro" id="IPR029052">
    <property type="entry name" value="Metallo-depent_PP-like"/>
</dbReference>
<sequence length="201" mass="23250">MKIIAISDSHNKHNELCIPPGDVFIHAGDATNIGRIHELQSFSAFVNSLPHPHKIIIAGNHDPCYEQYNFCDFFHNAHFLVDECIVIDNIKFYGSPWTPAHWAYHCEKDSLQDKWQNIPHDVDVLITHMPPAKILDFDVNAHKHQGCKYLAKRVQQIQPKYHIFGHVHSNGTHQWNRTTFINASVCGNRYQLEYPPSVFYL</sequence>
<dbReference type="GO" id="GO:0016787">
    <property type="term" value="F:hydrolase activity"/>
    <property type="evidence" value="ECO:0007669"/>
    <property type="project" value="InterPro"/>
</dbReference>
<proteinExistence type="predicted"/>
<evidence type="ECO:0000313" key="3">
    <source>
        <dbReference type="Proteomes" id="UP000326354"/>
    </source>
</evidence>
<dbReference type="PANTHER" id="PTHR12905">
    <property type="entry name" value="METALLOPHOSPHOESTERASE"/>
    <property type="match status" value="1"/>
</dbReference>
<dbReference type="RefSeq" id="WP_173013481.1">
    <property type="nucleotide sequence ID" value="NZ_AP019860.1"/>
</dbReference>
<evidence type="ECO:0000313" key="2">
    <source>
        <dbReference type="EMBL" id="BBM86047.1"/>
    </source>
</evidence>
<reference evidence="2 3" key="1">
    <citation type="submission" date="2019-08" db="EMBL/GenBank/DDBJ databases">
        <title>Complete genome sequence of Candidatus Uab amorphum.</title>
        <authorList>
            <person name="Shiratori T."/>
            <person name="Suzuki S."/>
            <person name="Kakizawa Y."/>
            <person name="Ishida K."/>
        </authorList>
    </citation>
    <scope>NUCLEOTIDE SEQUENCE [LARGE SCALE GENOMIC DNA]</scope>
    <source>
        <strain evidence="2 3">SRT547</strain>
    </source>
</reference>
<dbReference type="EMBL" id="AP019860">
    <property type="protein sequence ID" value="BBM86047.1"/>
    <property type="molecule type" value="Genomic_DNA"/>
</dbReference>
<accession>A0A5S9F4Q4</accession>
<protein>
    <recommendedName>
        <fullName evidence="1">Calcineurin-like phosphoesterase domain-containing protein</fullName>
    </recommendedName>
</protein>
<dbReference type="InterPro" id="IPR004843">
    <property type="entry name" value="Calcineurin-like_PHP"/>
</dbReference>
<name>A0A5S9F4Q4_UABAM</name>
<dbReference type="SUPFAM" id="SSF56300">
    <property type="entry name" value="Metallo-dependent phosphatases"/>
    <property type="match status" value="1"/>
</dbReference>
<dbReference type="InterPro" id="IPR051693">
    <property type="entry name" value="UPF0046_metallophosphoest"/>
</dbReference>
<organism evidence="2 3">
    <name type="scientific">Uabimicrobium amorphum</name>
    <dbReference type="NCBI Taxonomy" id="2596890"/>
    <lineage>
        <taxon>Bacteria</taxon>
        <taxon>Pseudomonadati</taxon>
        <taxon>Planctomycetota</taxon>
        <taxon>Candidatus Uabimicrobiia</taxon>
        <taxon>Candidatus Uabimicrobiales</taxon>
        <taxon>Candidatus Uabimicrobiaceae</taxon>
        <taxon>Candidatus Uabimicrobium</taxon>
    </lineage>
</organism>
<dbReference type="CDD" id="cd07379">
    <property type="entry name" value="MPP_239FB"/>
    <property type="match status" value="1"/>
</dbReference>
<dbReference type="Pfam" id="PF00149">
    <property type="entry name" value="Metallophos"/>
    <property type="match status" value="1"/>
</dbReference>
<dbReference type="Proteomes" id="UP000326354">
    <property type="component" value="Chromosome"/>
</dbReference>
<gene>
    <name evidence="2" type="ORF">UABAM_04433</name>
</gene>
<keyword evidence="3" id="KW-1185">Reference proteome</keyword>